<organism evidence="4 5">
    <name type="scientific">Candidatus Pullibacteroides excrementavium</name>
    <dbReference type="NCBI Taxonomy" id="2840905"/>
    <lineage>
        <taxon>Bacteria</taxon>
        <taxon>Pseudomonadati</taxon>
        <taxon>Bacteroidota</taxon>
        <taxon>Bacteroidia</taxon>
        <taxon>Bacteroidales</taxon>
        <taxon>Candidatus Pullibacteroides</taxon>
    </lineage>
</organism>
<dbReference type="InterPro" id="IPR018832">
    <property type="entry name" value="Pept_C25_gingipain_C"/>
</dbReference>
<dbReference type="Pfam" id="PF18962">
    <property type="entry name" value="Por_Secre_tail"/>
    <property type="match status" value="1"/>
</dbReference>
<keyword evidence="1" id="KW-0378">Hydrolase</keyword>
<evidence type="ECO:0000259" key="3">
    <source>
        <dbReference type="PROSITE" id="PS50060"/>
    </source>
</evidence>
<dbReference type="Gene3D" id="2.60.120.200">
    <property type="match status" value="1"/>
</dbReference>
<keyword evidence="2" id="KW-0732">Signal</keyword>
<dbReference type="EMBL" id="JADIMZ010000085">
    <property type="protein sequence ID" value="MBO8432716.1"/>
    <property type="molecule type" value="Genomic_DNA"/>
</dbReference>
<protein>
    <submittedName>
        <fullName evidence="4">DUF2436 domain-containing protein</fullName>
    </submittedName>
</protein>
<dbReference type="AlphaFoldDB" id="A0A9D9DS80"/>
<gene>
    <name evidence="4" type="ORF">IAB08_05430</name>
</gene>
<name>A0A9D9DS80_9BACT</name>
<feature type="signal peptide" evidence="2">
    <location>
        <begin position="1"/>
        <end position="20"/>
    </location>
</feature>
<accession>A0A9D9DS80</accession>
<dbReference type="SUPFAM" id="SSF49899">
    <property type="entry name" value="Concanavalin A-like lectins/glucanases"/>
    <property type="match status" value="1"/>
</dbReference>
<dbReference type="PROSITE" id="PS50060">
    <property type="entry name" value="MAM_2"/>
    <property type="match status" value="1"/>
</dbReference>
<dbReference type="Proteomes" id="UP000823612">
    <property type="component" value="Unassembled WGS sequence"/>
</dbReference>
<dbReference type="Pfam" id="PF07675">
    <property type="entry name" value="Cleaved_Adhesin"/>
    <property type="match status" value="1"/>
</dbReference>
<dbReference type="NCBIfam" id="TIGR04183">
    <property type="entry name" value="Por_Secre_tail"/>
    <property type="match status" value="1"/>
</dbReference>
<reference evidence="4" key="1">
    <citation type="submission" date="2020-10" db="EMBL/GenBank/DDBJ databases">
        <authorList>
            <person name="Gilroy R."/>
        </authorList>
    </citation>
    <scope>NUCLEOTIDE SEQUENCE</scope>
    <source>
        <strain evidence="4">2889</strain>
    </source>
</reference>
<dbReference type="GO" id="GO:0004553">
    <property type="term" value="F:hydrolase activity, hydrolyzing O-glycosyl compounds"/>
    <property type="evidence" value="ECO:0007669"/>
    <property type="project" value="UniProtKB-ARBA"/>
</dbReference>
<reference evidence="4" key="2">
    <citation type="journal article" date="2021" name="PeerJ">
        <title>Extensive microbial diversity within the chicken gut microbiome revealed by metagenomics and culture.</title>
        <authorList>
            <person name="Gilroy R."/>
            <person name="Ravi A."/>
            <person name="Getino M."/>
            <person name="Pursley I."/>
            <person name="Horton D.L."/>
            <person name="Alikhan N.F."/>
            <person name="Baker D."/>
            <person name="Gharbi K."/>
            <person name="Hall N."/>
            <person name="Watson M."/>
            <person name="Adriaenssens E.M."/>
            <person name="Foster-Nyarko E."/>
            <person name="Jarju S."/>
            <person name="Secka A."/>
            <person name="Antonio M."/>
            <person name="Oren A."/>
            <person name="Chaudhuri R.R."/>
            <person name="La Ragione R."/>
            <person name="Hildebrand F."/>
            <person name="Pallen M.J."/>
        </authorList>
    </citation>
    <scope>NUCLEOTIDE SEQUENCE</scope>
    <source>
        <strain evidence="4">2889</strain>
    </source>
</reference>
<dbReference type="InterPro" id="IPR011628">
    <property type="entry name" value="Cleaved_adhesin"/>
</dbReference>
<dbReference type="InterPro" id="IPR026444">
    <property type="entry name" value="Secre_tail"/>
</dbReference>
<comment type="caution">
    <text evidence="4">The sequence shown here is derived from an EMBL/GenBank/DDBJ whole genome shotgun (WGS) entry which is preliminary data.</text>
</comment>
<evidence type="ECO:0000313" key="5">
    <source>
        <dbReference type="Proteomes" id="UP000823612"/>
    </source>
</evidence>
<dbReference type="InterPro" id="IPR013320">
    <property type="entry name" value="ConA-like_dom_sf"/>
</dbReference>
<dbReference type="Pfam" id="PF10365">
    <property type="entry name" value="DUF2436"/>
    <property type="match status" value="1"/>
</dbReference>
<feature type="chain" id="PRO_5039018004" evidence="2">
    <location>
        <begin position="21"/>
        <end position="1097"/>
    </location>
</feature>
<evidence type="ECO:0000256" key="2">
    <source>
        <dbReference type="SAM" id="SignalP"/>
    </source>
</evidence>
<dbReference type="GO" id="GO:0005975">
    <property type="term" value="P:carbohydrate metabolic process"/>
    <property type="evidence" value="ECO:0007669"/>
    <property type="project" value="UniProtKB-ARBA"/>
</dbReference>
<evidence type="ECO:0000256" key="1">
    <source>
        <dbReference type="ARBA" id="ARBA00022801"/>
    </source>
</evidence>
<proteinExistence type="predicted"/>
<dbReference type="InterPro" id="IPR000998">
    <property type="entry name" value="MAM_dom"/>
</dbReference>
<evidence type="ECO:0000313" key="4">
    <source>
        <dbReference type="EMBL" id="MBO8432716.1"/>
    </source>
</evidence>
<feature type="domain" description="MAM" evidence="3">
    <location>
        <begin position="318"/>
        <end position="485"/>
    </location>
</feature>
<sequence>MQKIFSFILSFCLFPAGVFAQQETRNWQEDIPYKVFQRGIHSIRTLSEPATTLNPAGRTVKNEQKARITLDVQMDWGDGSGYQILLDSNHNAYGNIIPEDRFLPVLGNGNLPDDFYDVFEYTIPENANGNLNDGYWVSAPDRVSIDIEPGVYDYCVINPSPGQIVYVASGEDAVGNDIAFQAGLEYVFTIQRNGNYDICTREVVAPVEMGILDILLPEDGWNLGEESVRVKLVNRGTEDIASFQIRLHVDDQAPLQETADMVILAGDTAEYTLQNKADLSAAGRHTLKVAVVAEHDADPRNDSIEKMVYHIEAQPTPYECNFDQPGDFDRWNTLDSNADGKTWEWAQGRDANGNSKGGYVLVNFSPKGIETDDYLITKDPVILKAGKNHIAFKYTAYSSSYQESLEVFYGTENDIRQMEKLWEDTLFSADQDNWLFESVEFSLAEENEYYFAFHGFSKPEQWAVLLDNIVVDTGSYIGEPDICVNQVVLPLSDCSLAQERIGANLSNKGTQDISRFSLSYQIGNGPVVFQEFTDSLPSGGEITVYFDQEADFSEPDSTYQVAVSAEIIPADGQTEESVLFNNRAERAISHFSPHELPFHTLFSDSSQRTAWTSEERAWLYDASTEAIANQSSKPLASQCINLEEGSEYSISLRFKAGTLMWDVFQATENFKLIYGLSGTDMENWDSLFHFKEAYTDEEFVTESKDFFAPGSGEYSFAIVPVTTNYTIRIQDISIVKIQDYDIAINAFDAGLARMVPAVQVNTKFMTSTVVQNKGLYPVDSVRVVISHSGTPLMESRVAMGSMGEPDSSLSIELPVSMNGLKAGDSLVLTVEASIIGHENQDYTDDNSMHLCTLLTDSIMGYDKATAESYLSGLGIGARTPLNLGLVYHLNASDTLTGFAIGWAEGDDQAVGIAVYRWIPEENRMGECLFSDTVDRGVQAGERAYLIPALYLENGDYMFEAQQLSQINFAMISDFSPEGYFYVTSNSPLSIQRNLGFPVFRAIFGKATSAPASNTKEIPPSERSISIYPNPAKETVHIQLDEGNLSEILVFNRQGQLLRRWSGNGKLAILNTTDLKSGIYIIKVQSDEGIFHSKFVKL</sequence>
<dbReference type="NCBIfam" id="NF038128">
    <property type="entry name" value="choice_anch_J"/>
    <property type="match status" value="1"/>
</dbReference>
<dbReference type="GO" id="GO:0016020">
    <property type="term" value="C:membrane"/>
    <property type="evidence" value="ECO:0007669"/>
    <property type="project" value="InterPro"/>
</dbReference>